<evidence type="ECO:0000256" key="5">
    <source>
        <dbReference type="RuleBase" id="RU004404"/>
    </source>
</evidence>
<protein>
    <submittedName>
        <fullName evidence="9">Carboxyl-terminal protease</fullName>
    </submittedName>
</protein>
<dbReference type="Gene3D" id="1.10.101.10">
    <property type="entry name" value="PGBD-like superfamily/PGBD"/>
    <property type="match status" value="1"/>
</dbReference>
<dbReference type="SUPFAM" id="SSF47090">
    <property type="entry name" value="PGBD-like"/>
    <property type="match status" value="1"/>
</dbReference>
<dbReference type="SMART" id="SM00245">
    <property type="entry name" value="TSPc"/>
    <property type="match status" value="1"/>
</dbReference>
<dbReference type="Pfam" id="PF03572">
    <property type="entry name" value="Peptidase_S41"/>
    <property type="match status" value="1"/>
</dbReference>
<keyword evidence="4 5" id="KW-0720">Serine protease</keyword>
<dbReference type="GO" id="GO:0004175">
    <property type="term" value="F:endopeptidase activity"/>
    <property type="evidence" value="ECO:0007669"/>
    <property type="project" value="TreeGrafter"/>
</dbReference>
<dbReference type="InterPro" id="IPR002477">
    <property type="entry name" value="Peptidoglycan-bd-like"/>
</dbReference>
<dbReference type="Gene3D" id="2.30.42.10">
    <property type="match status" value="1"/>
</dbReference>
<dbReference type="GO" id="GO:0030288">
    <property type="term" value="C:outer membrane-bounded periplasmic space"/>
    <property type="evidence" value="ECO:0007669"/>
    <property type="project" value="TreeGrafter"/>
</dbReference>
<dbReference type="InterPro" id="IPR029045">
    <property type="entry name" value="ClpP/crotonase-like_dom_sf"/>
</dbReference>
<dbReference type="GO" id="GO:0008236">
    <property type="term" value="F:serine-type peptidase activity"/>
    <property type="evidence" value="ECO:0007669"/>
    <property type="project" value="UniProtKB-KW"/>
</dbReference>
<dbReference type="STRING" id="1291052.FC18_GL000783"/>
<evidence type="ECO:0000256" key="2">
    <source>
        <dbReference type="ARBA" id="ARBA00022670"/>
    </source>
</evidence>
<name>A0A0R1ZLX6_9LACO</name>
<evidence type="ECO:0000256" key="6">
    <source>
        <dbReference type="SAM" id="MobiDB-lite"/>
    </source>
</evidence>
<dbReference type="PATRIC" id="fig|1291052.5.peg.799"/>
<keyword evidence="7" id="KW-0812">Transmembrane</keyword>
<dbReference type="InterPro" id="IPR005151">
    <property type="entry name" value="Tail-specific_protease"/>
</dbReference>
<dbReference type="InterPro" id="IPR041489">
    <property type="entry name" value="PDZ_6"/>
</dbReference>
<dbReference type="Gene3D" id="3.90.226.10">
    <property type="entry name" value="2-enoyl-CoA Hydratase, Chain A, domain 1"/>
    <property type="match status" value="1"/>
</dbReference>
<sequence>MADNEENDAAAKTAAADAQTETPAQTPTPKKKHRVPVWAAVLLTVVGLGVGGAAGYIAKPTTQTVTIDSKSIPENFQKVLQVYSTIKNNYVTPSATKKLADGAITGMVNSLDDPFSNYLQNTDATSLNTQISGSFGGIGATMMQTSDGVKVDSVNSGSAAQKAGIKAGDKIVKVNGKSMVKKDINKVVAKVRGKIGTTVTIVVDRSGKQLSFTMKRAKVSMPSVSGKIDSSNKQIGIITFTTFTETSAQQIKKTVKKLRSKGAKKFVLDLRGNPGGVLDQALAIDSMFLKDGQTIVKLQPRKGKGETEVYKAGAKYDNGFKITEPTVVLIDGNSASAAEITAAALNQSAGIKLIGTKSYGKGTVQTVAQISNTSELKLTIAKWLTPDGSWIHHKGIKPTITEDYPSYAYIKAISATSLQPNQVSTDVKSMQKMLVALGYKVQTVNGYYGSDTSAAVKQFQSKNGLSATGTADAKTLAKMEMQLSTKIGDNDNAMKKAEAELK</sequence>
<dbReference type="PROSITE" id="PS50106">
    <property type="entry name" value="PDZ"/>
    <property type="match status" value="1"/>
</dbReference>
<keyword evidence="3 5" id="KW-0378">Hydrolase</keyword>
<dbReference type="SUPFAM" id="SSF52096">
    <property type="entry name" value="ClpP/crotonase"/>
    <property type="match status" value="1"/>
</dbReference>
<dbReference type="InterPro" id="IPR036365">
    <property type="entry name" value="PGBD-like_sf"/>
</dbReference>
<dbReference type="AlphaFoldDB" id="A0A0R1ZLX6"/>
<gene>
    <name evidence="9" type="ORF">FC18_GL000783</name>
</gene>
<dbReference type="InterPro" id="IPR055210">
    <property type="entry name" value="CtpA/B_N"/>
</dbReference>
<dbReference type="SMART" id="SM00228">
    <property type="entry name" value="PDZ"/>
    <property type="match status" value="1"/>
</dbReference>
<evidence type="ECO:0000313" key="9">
    <source>
        <dbReference type="EMBL" id="KRM56001.1"/>
    </source>
</evidence>
<evidence type="ECO:0000256" key="1">
    <source>
        <dbReference type="ARBA" id="ARBA00009179"/>
    </source>
</evidence>
<dbReference type="NCBIfam" id="TIGR00225">
    <property type="entry name" value="prc"/>
    <property type="match status" value="1"/>
</dbReference>
<feature type="transmembrane region" description="Helical" evidence="7">
    <location>
        <begin position="37"/>
        <end position="58"/>
    </location>
</feature>
<dbReference type="Pfam" id="PF17820">
    <property type="entry name" value="PDZ_6"/>
    <property type="match status" value="1"/>
</dbReference>
<keyword evidence="7" id="KW-1133">Transmembrane helix</keyword>
<proteinExistence type="inferred from homology"/>
<keyword evidence="7" id="KW-0472">Membrane</keyword>
<accession>A0A0R1ZLX6</accession>
<evidence type="ECO:0000256" key="3">
    <source>
        <dbReference type="ARBA" id="ARBA00022801"/>
    </source>
</evidence>
<feature type="domain" description="PDZ" evidence="8">
    <location>
        <begin position="124"/>
        <end position="218"/>
    </location>
</feature>
<evidence type="ECO:0000313" key="10">
    <source>
        <dbReference type="Proteomes" id="UP000051679"/>
    </source>
</evidence>
<dbReference type="PANTHER" id="PTHR32060">
    <property type="entry name" value="TAIL-SPECIFIC PROTEASE"/>
    <property type="match status" value="1"/>
</dbReference>
<dbReference type="Proteomes" id="UP000051679">
    <property type="component" value="Unassembled WGS sequence"/>
</dbReference>
<dbReference type="Gene3D" id="3.30.750.44">
    <property type="match status" value="1"/>
</dbReference>
<dbReference type="InterPro" id="IPR036366">
    <property type="entry name" value="PGBDSf"/>
</dbReference>
<comment type="similarity">
    <text evidence="1 5">Belongs to the peptidase S41A family.</text>
</comment>
<reference evidence="9 10" key="1">
    <citation type="journal article" date="2015" name="Genome Announc.">
        <title>Expanding the biotechnology potential of lactobacilli through comparative genomics of 213 strains and associated genera.</title>
        <authorList>
            <person name="Sun Z."/>
            <person name="Harris H.M."/>
            <person name="McCann A."/>
            <person name="Guo C."/>
            <person name="Argimon S."/>
            <person name="Zhang W."/>
            <person name="Yang X."/>
            <person name="Jeffery I.B."/>
            <person name="Cooney J.C."/>
            <person name="Kagawa T.F."/>
            <person name="Liu W."/>
            <person name="Song Y."/>
            <person name="Salvetti E."/>
            <person name="Wrobel A."/>
            <person name="Rasinkangas P."/>
            <person name="Parkhill J."/>
            <person name="Rea M.C."/>
            <person name="O'Sullivan O."/>
            <person name="Ritari J."/>
            <person name="Douillard F.P."/>
            <person name="Paul Ross R."/>
            <person name="Yang R."/>
            <person name="Briner A.E."/>
            <person name="Felis G.E."/>
            <person name="de Vos W.M."/>
            <person name="Barrangou R."/>
            <person name="Klaenhammer T.R."/>
            <person name="Caufield P.W."/>
            <person name="Cui Y."/>
            <person name="Zhang H."/>
            <person name="O'Toole P.W."/>
        </authorList>
    </citation>
    <scope>NUCLEOTIDE SEQUENCE [LARGE SCALE GENOMIC DNA]</scope>
    <source>
        <strain evidence="9 10">DSM 20505</strain>
    </source>
</reference>
<dbReference type="InterPro" id="IPR001478">
    <property type="entry name" value="PDZ"/>
</dbReference>
<comment type="caution">
    <text evidence="9">The sequence shown here is derived from an EMBL/GenBank/DDBJ whole genome shotgun (WGS) entry which is preliminary data.</text>
</comment>
<dbReference type="InterPro" id="IPR004447">
    <property type="entry name" value="Peptidase_S41A"/>
</dbReference>
<dbReference type="Pfam" id="PF22694">
    <property type="entry name" value="CtpB_N-like"/>
    <property type="match status" value="1"/>
</dbReference>
<evidence type="ECO:0000256" key="4">
    <source>
        <dbReference type="ARBA" id="ARBA00022825"/>
    </source>
</evidence>
<keyword evidence="10" id="KW-1185">Reference proteome</keyword>
<dbReference type="Pfam" id="PF01471">
    <property type="entry name" value="PG_binding_1"/>
    <property type="match status" value="1"/>
</dbReference>
<feature type="region of interest" description="Disordered" evidence="6">
    <location>
        <begin position="1"/>
        <end position="32"/>
    </location>
</feature>
<dbReference type="InterPro" id="IPR036034">
    <property type="entry name" value="PDZ_sf"/>
</dbReference>
<evidence type="ECO:0000259" key="8">
    <source>
        <dbReference type="PROSITE" id="PS50106"/>
    </source>
</evidence>
<evidence type="ECO:0000256" key="7">
    <source>
        <dbReference type="SAM" id="Phobius"/>
    </source>
</evidence>
<feature type="compositionally biased region" description="Low complexity" evidence="6">
    <location>
        <begin position="10"/>
        <end position="28"/>
    </location>
</feature>
<organism evidence="9 10">
    <name type="scientific">Lacticaseibacillus sharpeae JCM 1186 = DSM 20505</name>
    <dbReference type="NCBI Taxonomy" id="1291052"/>
    <lineage>
        <taxon>Bacteria</taxon>
        <taxon>Bacillati</taxon>
        <taxon>Bacillota</taxon>
        <taxon>Bacilli</taxon>
        <taxon>Lactobacillales</taxon>
        <taxon>Lactobacillaceae</taxon>
        <taxon>Lacticaseibacillus</taxon>
    </lineage>
</organism>
<dbReference type="CDD" id="cd07560">
    <property type="entry name" value="Peptidase_S41_CPP"/>
    <property type="match status" value="1"/>
</dbReference>
<keyword evidence="2 5" id="KW-0645">Protease</keyword>
<dbReference type="GO" id="GO:0007165">
    <property type="term" value="P:signal transduction"/>
    <property type="evidence" value="ECO:0007669"/>
    <property type="project" value="TreeGrafter"/>
</dbReference>
<dbReference type="SUPFAM" id="SSF50156">
    <property type="entry name" value="PDZ domain-like"/>
    <property type="match status" value="1"/>
</dbReference>
<dbReference type="EMBL" id="AYYO01000010">
    <property type="protein sequence ID" value="KRM56001.1"/>
    <property type="molecule type" value="Genomic_DNA"/>
</dbReference>
<dbReference type="GO" id="GO:0006508">
    <property type="term" value="P:proteolysis"/>
    <property type="evidence" value="ECO:0007669"/>
    <property type="project" value="UniProtKB-KW"/>
</dbReference>
<dbReference type="PANTHER" id="PTHR32060:SF30">
    <property type="entry name" value="CARBOXY-TERMINAL PROCESSING PROTEASE CTPA"/>
    <property type="match status" value="1"/>
</dbReference>